<sequence>MSEFGIGVALRLAATIRRQLIQLRPSTTVNRESIVICQLECDLGQANYVGTNGIHLHPRMHKHELAMQRKNDLITHASSPGHHIAYSWYPTLTCGSSKLVLLSGHTPGNRHNQVRESGVVCASTPDNPRSNRLERRMVLVAREMVRYKVEIAALSETRFSEQGQLEEVGAGYTFFWSGRPKAERRDAGVPFAIRNDIVGRLPCPTKRPKSLGQRLLATAEVTAMILSKPVLCAQKNLLRTLRLAWTTVGYLHTLLRVLSPPPVPSLPWHSSTVSYSFPSPYSHTPFA</sequence>
<evidence type="ECO:0000313" key="1">
    <source>
        <dbReference type="EMBL" id="VDM00007.1"/>
    </source>
</evidence>
<accession>A0A183TAX3</accession>
<dbReference type="Proteomes" id="UP000275846">
    <property type="component" value="Unassembled WGS sequence"/>
</dbReference>
<reference evidence="3" key="1">
    <citation type="submission" date="2016-06" db="UniProtKB">
        <authorList>
            <consortium name="WormBaseParasite"/>
        </authorList>
    </citation>
    <scope>IDENTIFICATION</scope>
</reference>
<organism evidence="3">
    <name type="scientific">Schistocephalus solidus</name>
    <name type="common">Tapeworm</name>
    <dbReference type="NCBI Taxonomy" id="70667"/>
    <lineage>
        <taxon>Eukaryota</taxon>
        <taxon>Metazoa</taxon>
        <taxon>Spiralia</taxon>
        <taxon>Lophotrochozoa</taxon>
        <taxon>Platyhelminthes</taxon>
        <taxon>Cestoda</taxon>
        <taxon>Eucestoda</taxon>
        <taxon>Diphyllobothriidea</taxon>
        <taxon>Diphyllobothriidae</taxon>
        <taxon>Schistocephalus</taxon>
    </lineage>
</organism>
<dbReference type="WBParaSite" id="SSLN_0001413601-mRNA-1">
    <property type="protein sequence ID" value="SSLN_0001413601-mRNA-1"/>
    <property type="gene ID" value="SSLN_0001413601"/>
</dbReference>
<evidence type="ECO:0000313" key="3">
    <source>
        <dbReference type="WBParaSite" id="SSLN_0001413601-mRNA-1"/>
    </source>
</evidence>
<evidence type="ECO:0000313" key="2">
    <source>
        <dbReference type="Proteomes" id="UP000275846"/>
    </source>
</evidence>
<reference evidence="1 2" key="2">
    <citation type="submission" date="2018-11" db="EMBL/GenBank/DDBJ databases">
        <authorList>
            <consortium name="Pathogen Informatics"/>
        </authorList>
    </citation>
    <scope>NUCLEOTIDE SEQUENCE [LARGE SCALE GENOMIC DNA]</scope>
    <source>
        <strain evidence="1 2">NST_G2</strain>
    </source>
</reference>
<protein>
    <submittedName>
        <fullName evidence="1 3">Uncharacterized protein</fullName>
    </submittedName>
</protein>
<dbReference type="AlphaFoldDB" id="A0A183TAX3"/>
<keyword evidence="2" id="KW-1185">Reference proteome</keyword>
<name>A0A183TAX3_SCHSO</name>
<proteinExistence type="predicted"/>
<dbReference type="EMBL" id="UYSU01038229">
    <property type="protein sequence ID" value="VDM00007.1"/>
    <property type="molecule type" value="Genomic_DNA"/>
</dbReference>
<gene>
    <name evidence="1" type="ORF">SSLN_LOCUS13621</name>
</gene>